<keyword evidence="4" id="KW-1185">Reference proteome</keyword>
<dbReference type="OrthoDB" id="1049477at2"/>
<evidence type="ECO:0000313" key="4">
    <source>
        <dbReference type="Proteomes" id="UP000006420"/>
    </source>
</evidence>
<dbReference type="GeneID" id="78081765"/>
<gene>
    <name evidence="3" type="ORF">HMPREF9456_01095</name>
</gene>
<accession>F8WZI0</accession>
<feature type="domain" description="Lipocalin-like" evidence="2">
    <location>
        <begin position="37"/>
        <end position="154"/>
    </location>
</feature>
<keyword evidence="1" id="KW-0732">Signal</keyword>
<dbReference type="Proteomes" id="UP000006420">
    <property type="component" value="Unassembled WGS sequence"/>
</dbReference>
<dbReference type="AlphaFoldDB" id="F8WZI0"/>
<protein>
    <recommendedName>
        <fullName evidence="2">Lipocalin-like domain-containing protein</fullName>
    </recommendedName>
</protein>
<sequence>MNKKFICLLMFVFSLSLAFTACSDDDDNDKVDYAKEVAATYNGTLTIDLPEIPSVTQDVKLERTAENKVKMVLENFSFAGLDLGTISVANVPTSKSGTSIKLEETTNEVKLSIGGQEVKADVKVSGTVVDKKLDLSISVTKALPTAIPVTFSGTKK</sequence>
<dbReference type="HOGENOM" id="CLU_1683792_0_0_10"/>
<dbReference type="EMBL" id="ADLW01000004">
    <property type="protein sequence ID" value="EGK04067.1"/>
    <property type="molecule type" value="Genomic_DNA"/>
</dbReference>
<evidence type="ECO:0000259" key="2">
    <source>
        <dbReference type="Pfam" id="PF13944"/>
    </source>
</evidence>
<organism evidence="3 4">
    <name type="scientific">Dysgonomonas mossii DSM 22836</name>
    <dbReference type="NCBI Taxonomy" id="742767"/>
    <lineage>
        <taxon>Bacteria</taxon>
        <taxon>Pseudomonadati</taxon>
        <taxon>Bacteroidota</taxon>
        <taxon>Bacteroidia</taxon>
        <taxon>Bacteroidales</taxon>
        <taxon>Dysgonomonadaceae</taxon>
        <taxon>Dysgonomonas</taxon>
    </lineage>
</organism>
<dbReference type="PROSITE" id="PS51257">
    <property type="entry name" value="PROKAR_LIPOPROTEIN"/>
    <property type="match status" value="1"/>
</dbReference>
<dbReference type="STRING" id="742767.HMPREF9456_01095"/>
<dbReference type="Gene3D" id="2.40.128.350">
    <property type="match status" value="1"/>
</dbReference>
<dbReference type="Pfam" id="PF13944">
    <property type="entry name" value="Calycin_like"/>
    <property type="match status" value="1"/>
</dbReference>
<feature type="signal peptide" evidence="1">
    <location>
        <begin position="1"/>
        <end position="23"/>
    </location>
</feature>
<dbReference type="InterPro" id="IPR024311">
    <property type="entry name" value="Lipocalin-like"/>
</dbReference>
<evidence type="ECO:0000313" key="3">
    <source>
        <dbReference type="EMBL" id="EGK04067.1"/>
    </source>
</evidence>
<proteinExistence type="predicted"/>
<name>F8WZI0_9BACT</name>
<dbReference type="RefSeq" id="WP_006842466.1">
    <property type="nucleotide sequence ID" value="NZ_AQWJ01000002.1"/>
</dbReference>
<reference evidence="3 4" key="1">
    <citation type="submission" date="2011-04" db="EMBL/GenBank/DDBJ databases">
        <title>The Genome Sequence of Dysgonomonas mossii DSM 22836.</title>
        <authorList>
            <consortium name="The Broad Institute Genome Sequencing Platform"/>
            <person name="Earl A."/>
            <person name="Ward D."/>
            <person name="Feldgarden M."/>
            <person name="Gevers D."/>
            <person name="Pudlo N."/>
            <person name="Martens E."/>
            <person name="Allen-Vercoe E."/>
            <person name="Young S.K."/>
            <person name="Zeng Q."/>
            <person name="Gargeya S."/>
            <person name="Fitzgerald M."/>
            <person name="Haas B."/>
            <person name="Abouelleil A."/>
            <person name="Alvarado L."/>
            <person name="Arachchi H.M."/>
            <person name="Berlin A."/>
            <person name="Brown A."/>
            <person name="Chapman S.B."/>
            <person name="Chen Z."/>
            <person name="Dunbar C."/>
            <person name="Freedman E."/>
            <person name="Gearin G."/>
            <person name="Gellesch M."/>
            <person name="Goldberg J."/>
            <person name="Griggs A."/>
            <person name="Gujja S."/>
            <person name="Heiman D."/>
            <person name="Howarth C."/>
            <person name="Larson L."/>
            <person name="Lui A."/>
            <person name="MacDonald P.J.P."/>
            <person name="Mehta T."/>
            <person name="Montmayeur A."/>
            <person name="Murphy C."/>
            <person name="Neiman D."/>
            <person name="Pearson M."/>
            <person name="Priest M."/>
            <person name="Roberts A."/>
            <person name="Saif S."/>
            <person name="Shea T."/>
            <person name="Shenoy N."/>
            <person name="Sisk P."/>
            <person name="Stolte C."/>
            <person name="Sykes S."/>
            <person name="Yandava C."/>
            <person name="Wortman J."/>
            <person name="Nusbaum C."/>
            <person name="Birren B."/>
        </authorList>
    </citation>
    <scope>NUCLEOTIDE SEQUENCE [LARGE SCALE GENOMIC DNA]</scope>
    <source>
        <strain evidence="3 4">DSM 22836</strain>
    </source>
</reference>
<dbReference type="eggNOG" id="ENOG502ZQNR">
    <property type="taxonomic scope" value="Bacteria"/>
</dbReference>
<comment type="caution">
    <text evidence="3">The sequence shown here is derived from an EMBL/GenBank/DDBJ whole genome shotgun (WGS) entry which is preliminary data.</text>
</comment>
<evidence type="ECO:0000256" key="1">
    <source>
        <dbReference type="SAM" id="SignalP"/>
    </source>
</evidence>
<feature type="chain" id="PRO_5003379828" description="Lipocalin-like domain-containing protein" evidence="1">
    <location>
        <begin position="24"/>
        <end position="156"/>
    </location>
</feature>